<feature type="compositionally biased region" description="Gly residues" evidence="13">
    <location>
        <begin position="390"/>
        <end position="399"/>
    </location>
</feature>
<evidence type="ECO:0000256" key="7">
    <source>
        <dbReference type="ARBA" id="ARBA00023212"/>
    </source>
</evidence>
<evidence type="ECO:0000256" key="12">
    <source>
        <dbReference type="PROSITE-ProRule" id="PRU00221"/>
    </source>
</evidence>
<dbReference type="PANTHER" id="PTHR12442:SF12">
    <property type="entry name" value="DYNEIN AXONEMAL INTERMEDIATE CHAIN 4"/>
    <property type="match status" value="1"/>
</dbReference>
<keyword evidence="15" id="KW-1185">Reference proteome</keyword>
<dbReference type="Pfam" id="PF00400">
    <property type="entry name" value="WD40"/>
    <property type="match status" value="1"/>
</dbReference>
<keyword evidence="2" id="KW-0963">Cytoplasm</keyword>
<evidence type="ECO:0000256" key="8">
    <source>
        <dbReference type="ARBA" id="ARBA00023273"/>
    </source>
</evidence>
<feature type="compositionally biased region" description="Polar residues" evidence="13">
    <location>
        <begin position="452"/>
        <end position="463"/>
    </location>
</feature>
<dbReference type="InterPro" id="IPR001680">
    <property type="entry name" value="WD40_rpt"/>
</dbReference>
<feature type="repeat" description="WD" evidence="12">
    <location>
        <begin position="953"/>
        <end position="985"/>
    </location>
</feature>
<evidence type="ECO:0000256" key="5">
    <source>
        <dbReference type="ARBA" id="ARBA00022846"/>
    </source>
</evidence>
<feature type="compositionally biased region" description="Low complexity" evidence="13">
    <location>
        <begin position="1093"/>
        <end position="1104"/>
    </location>
</feature>
<evidence type="ECO:0000256" key="2">
    <source>
        <dbReference type="ARBA" id="ARBA00022490"/>
    </source>
</evidence>
<dbReference type="GO" id="GO:0045503">
    <property type="term" value="F:dynein light chain binding"/>
    <property type="evidence" value="ECO:0007669"/>
    <property type="project" value="TreeGrafter"/>
</dbReference>
<feature type="region of interest" description="Disordered" evidence="13">
    <location>
        <begin position="130"/>
        <end position="208"/>
    </location>
</feature>
<dbReference type="GO" id="GO:0120293">
    <property type="term" value="C:dynein axonemal particle"/>
    <property type="evidence" value="ECO:0007669"/>
    <property type="project" value="UniProtKB-SubCell"/>
</dbReference>
<feature type="region of interest" description="Disordered" evidence="13">
    <location>
        <begin position="80"/>
        <end position="106"/>
    </location>
</feature>
<protein>
    <recommendedName>
        <fullName evidence="10">Dynein axonemal intermediate chain 4</fullName>
    </recommendedName>
    <alternativeName>
        <fullName evidence="11">WD repeat-containing protein 78</fullName>
    </alternativeName>
</protein>
<dbReference type="SMART" id="SM00320">
    <property type="entry name" value="WD40"/>
    <property type="match status" value="5"/>
</dbReference>
<feature type="compositionally biased region" description="Basic residues" evidence="13">
    <location>
        <begin position="435"/>
        <end position="448"/>
    </location>
</feature>
<dbReference type="Proteomes" id="UP000002640">
    <property type="component" value="Unassembled WGS sequence"/>
</dbReference>
<feature type="region of interest" description="Disordered" evidence="13">
    <location>
        <begin position="1"/>
        <end position="68"/>
    </location>
</feature>
<evidence type="ECO:0000256" key="4">
    <source>
        <dbReference type="ARBA" id="ARBA00022737"/>
    </source>
</evidence>
<keyword evidence="6" id="KW-0969">Cilium</keyword>
<dbReference type="InterPro" id="IPR050687">
    <property type="entry name" value="Dynein_IC"/>
</dbReference>
<dbReference type="SUPFAM" id="SSF50978">
    <property type="entry name" value="WD40 repeat-like"/>
    <property type="match status" value="1"/>
</dbReference>
<evidence type="ECO:0000256" key="9">
    <source>
        <dbReference type="ARBA" id="ARBA00024190"/>
    </source>
</evidence>
<keyword evidence="3 12" id="KW-0853">WD repeat</keyword>
<feature type="region of interest" description="Disordered" evidence="13">
    <location>
        <begin position="1061"/>
        <end position="1104"/>
    </location>
</feature>
<proteinExistence type="predicted"/>
<accession>G4ZEG1</accession>
<organism evidence="14 15">
    <name type="scientific">Phytophthora sojae (strain P6497)</name>
    <name type="common">Soybean stem and root rot agent</name>
    <name type="synonym">Phytophthora megasperma f. sp. glycines</name>
    <dbReference type="NCBI Taxonomy" id="1094619"/>
    <lineage>
        <taxon>Eukaryota</taxon>
        <taxon>Sar</taxon>
        <taxon>Stramenopiles</taxon>
        <taxon>Oomycota</taxon>
        <taxon>Peronosporomycetes</taxon>
        <taxon>Peronosporales</taxon>
        <taxon>Peronosporaceae</taxon>
        <taxon>Phytophthora</taxon>
    </lineage>
</organism>
<keyword evidence="8" id="KW-0966">Cell projection</keyword>
<reference evidence="14 15" key="1">
    <citation type="journal article" date="2006" name="Science">
        <title>Phytophthora genome sequences uncover evolutionary origins and mechanisms of pathogenesis.</title>
        <authorList>
            <person name="Tyler B.M."/>
            <person name="Tripathy S."/>
            <person name="Zhang X."/>
            <person name="Dehal P."/>
            <person name="Jiang R.H."/>
            <person name="Aerts A."/>
            <person name="Arredondo F.D."/>
            <person name="Baxter L."/>
            <person name="Bensasson D."/>
            <person name="Beynon J.L."/>
            <person name="Chapman J."/>
            <person name="Damasceno C.M."/>
            <person name="Dorrance A.E."/>
            <person name="Dou D."/>
            <person name="Dickerman A.W."/>
            <person name="Dubchak I.L."/>
            <person name="Garbelotto M."/>
            <person name="Gijzen M."/>
            <person name="Gordon S.G."/>
            <person name="Govers F."/>
            <person name="Grunwald N.J."/>
            <person name="Huang W."/>
            <person name="Ivors K.L."/>
            <person name="Jones R.W."/>
            <person name="Kamoun S."/>
            <person name="Krampis K."/>
            <person name="Lamour K.H."/>
            <person name="Lee M.K."/>
            <person name="McDonald W.H."/>
            <person name="Medina M."/>
            <person name="Meijer H.J."/>
            <person name="Nordberg E.K."/>
            <person name="Maclean D.J."/>
            <person name="Ospina-Giraldo M.D."/>
            <person name="Morris P.F."/>
            <person name="Phuntumart V."/>
            <person name="Putnam N.H."/>
            <person name="Rash S."/>
            <person name="Rose J.K."/>
            <person name="Sakihama Y."/>
            <person name="Salamov A.A."/>
            <person name="Savidor A."/>
            <person name="Scheuring C.F."/>
            <person name="Smith B.M."/>
            <person name="Sobral B.W."/>
            <person name="Terry A."/>
            <person name="Torto-Alalibo T.A."/>
            <person name="Win J."/>
            <person name="Xu Z."/>
            <person name="Zhang H."/>
            <person name="Grigoriev I.V."/>
            <person name="Rokhsar D.S."/>
            <person name="Boore J.L."/>
        </authorList>
    </citation>
    <scope>NUCLEOTIDE SEQUENCE [LARGE SCALE GENOMIC DNA]</scope>
    <source>
        <strain evidence="14 15">P6497</strain>
    </source>
</reference>
<gene>
    <name evidence="14" type="ORF">PHYSODRAFT_257082</name>
</gene>
<evidence type="ECO:0000256" key="11">
    <source>
        <dbReference type="ARBA" id="ARBA00041557"/>
    </source>
</evidence>
<feature type="compositionally biased region" description="Low complexity" evidence="13">
    <location>
        <begin position="798"/>
        <end position="814"/>
    </location>
</feature>
<feature type="compositionally biased region" description="Polar residues" evidence="13">
    <location>
        <begin position="1"/>
        <end position="18"/>
    </location>
</feature>
<feature type="compositionally biased region" description="Low complexity" evidence="13">
    <location>
        <begin position="710"/>
        <end position="738"/>
    </location>
</feature>
<dbReference type="RefSeq" id="XP_009527484.1">
    <property type="nucleotide sequence ID" value="XM_009529189.1"/>
</dbReference>
<feature type="compositionally biased region" description="Low complexity" evidence="13">
    <location>
        <begin position="28"/>
        <end position="52"/>
    </location>
</feature>
<dbReference type="GeneID" id="20638826"/>
<evidence type="ECO:0000256" key="10">
    <source>
        <dbReference type="ARBA" id="ARBA00040002"/>
    </source>
</evidence>
<evidence type="ECO:0000256" key="13">
    <source>
        <dbReference type="SAM" id="MobiDB-lite"/>
    </source>
</evidence>
<keyword evidence="5" id="KW-0282">Flagellum</keyword>
<dbReference type="EMBL" id="JH159154">
    <property type="protein sequence ID" value="EGZ18426.1"/>
    <property type="molecule type" value="Genomic_DNA"/>
</dbReference>
<dbReference type="PANTHER" id="PTHR12442">
    <property type="entry name" value="DYNEIN INTERMEDIATE CHAIN"/>
    <property type="match status" value="1"/>
</dbReference>
<evidence type="ECO:0000313" key="14">
    <source>
        <dbReference type="EMBL" id="EGZ18426.1"/>
    </source>
</evidence>
<feature type="region of interest" description="Disordered" evidence="13">
    <location>
        <begin position="340"/>
        <end position="399"/>
    </location>
</feature>
<feature type="compositionally biased region" description="Polar residues" evidence="13">
    <location>
        <begin position="167"/>
        <end position="177"/>
    </location>
</feature>
<dbReference type="InterPro" id="IPR015943">
    <property type="entry name" value="WD40/YVTN_repeat-like_dom_sf"/>
</dbReference>
<dbReference type="PROSITE" id="PS50082">
    <property type="entry name" value="WD_REPEATS_2"/>
    <property type="match status" value="1"/>
</dbReference>
<dbReference type="GO" id="GO:0045504">
    <property type="term" value="F:dynein heavy chain binding"/>
    <property type="evidence" value="ECO:0007669"/>
    <property type="project" value="TreeGrafter"/>
</dbReference>
<evidence type="ECO:0000256" key="6">
    <source>
        <dbReference type="ARBA" id="ARBA00023069"/>
    </source>
</evidence>
<evidence type="ECO:0000313" key="15">
    <source>
        <dbReference type="Proteomes" id="UP000002640"/>
    </source>
</evidence>
<sequence length="1176" mass="120818">MASPSSAKIPVGSSTKQVRASKRDVGRSRVIGASSVSNSSRRVNGSVANVNGGASGHGSGHSTRVYLDGVDVTPQSLLVSRIKPSTPSGGYDPKAKGKGGKGSRTKAVHGVGASVAGASMAGASMLFSHASSSSADNDSDSESSSSVVATAARGVRKEVRPSGGDRSVSSSATPTSNQEEDDSSRASNGAADPEDREDGKDEGGDPLLAASGLAVDRAAPLLVGGKSASNAMGLMSGRSRRVPVTVTLAETSTEMLLEIRSVCVAQDAPNHTAVTARNKRYQAVCAQKKGSEKFVEGRAQTLQLAQKAKEVMTAPPATRDVACVATDWDIYDCAKMEEENNNETDEVGVGESAPSSEAQAQTQSTGTSTEGQPKDPNDATLGPGAAASGAEGGGAGGVGDVQLKQQVEEIVGATLASPGCVLDVDGDIVEDLRARQHHSSKPNRKNRDKHGQSNVFSQKSRMFDSQRSTVVATAVSGNSNASVAIGEQRTGNLSAGASQDFAALAGGEGASSGSAATNSQVGMSVANASRGVLSGGPGGSGDAKSNNVYARANTNVDIGEIIARQRTSHVLGSSSLLLTANVVERAVQQNVYHQQHVRYRDFPILETAESPPEPVVPALGMGFPTRSDSFSGGSKTMQELEQLWAFRCELTKDRTVSCLAWNTANEDLLAVSYARAEPLNPTELAGPTSPSAANGASSVAVGGAASVVPASPAPRPGQTAQSAAAAAAAAGSTPGSTGESNDGLVLFWSLTNPEYPERIYHLPVGVTSIDFSTAHPYLLAVGFADGVVSIYDTRKADSSSSSGPSNSTPSSSVPGAAEDPTAKYVPVPIATSSGMGGKHLDAVWQVRWVARGGGESVVSVSSDGRVVEWSLKKGLSYSDLMTLKRSTNPLLGGAGTAATGASGIGDGVISRQASGRCLAFASRGDPSVYFVGTEDGLVHKCSVSYNEQYLQTYIGHTGPVYQLLVSPFCSDLFLSCSGDWSLKLWHQADPRGDAVLTFHSVDLAQAVLGASWSPSDAAVFAAVAEDGRIELWDLAQSTLDPIIRHFPKKFIAVAAPVPPPTDADGLDAAGTSREMTPKGGGDSDRLDDDTYRDPNAASSSVPAAPTMVEVPLECTTVAFAPKAPVLVVGDSTGDVTVYRVPAQVSTTCADSASDPASSVEEQAARLLRAIQPNKHE</sequence>
<dbReference type="GO" id="GO:0005858">
    <property type="term" value="C:axonemal dynein complex"/>
    <property type="evidence" value="ECO:0007669"/>
    <property type="project" value="TreeGrafter"/>
</dbReference>
<feature type="compositionally biased region" description="Low complexity" evidence="13">
    <location>
        <begin position="350"/>
        <end position="371"/>
    </location>
</feature>
<comment type="subcellular location">
    <subcellularLocation>
        <location evidence="1">Cytoplasm</location>
        <location evidence="1">Cytoskeleton</location>
        <location evidence="1">Flagellum axoneme</location>
    </subcellularLocation>
    <subcellularLocation>
        <location evidence="9">Dynein axonemal particle</location>
    </subcellularLocation>
</comment>
<feature type="compositionally biased region" description="Low complexity" evidence="13">
    <location>
        <begin position="130"/>
        <end position="153"/>
    </location>
</feature>
<feature type="region of interest" description="Disordered" evidence="13">
    <location>
        <begin position="795"/>
        <end position="819"/>
    </location>
</feature>
<dbReference type="InParanoid" id="G4ZEG1"/>
<dbReference type="OMA" id="ECTTVAF"/>
<keyword evidence="4" id="KW-0677">Repeat</keyword>
<name>G4ZEG1_PHYSP</name>
<dbReference type="KEGG" id="psoj:PHYSODRAFT_257082"/>
<feature type="region of interest" description="Disordered" evidence="13">
    <location>
        <begin position="710"/>
        <end position="739"/>
    </location>
</feature>
<dbReference type="SMR" id="G4ZEG1"/>
<evidence type="ECO:0000256" key="1">
    <source>
        <dbReference type="ARBA" id="ARBA00004611"/>
    </source>
</evidence>
<dbReference type="FunFam" id="2.130.10.10:FF:003613">
    <property type="entry name" value="Predicted protein"/>
    <property type="match status" value="1"/>
</dbReference>
<evidence type="ECO:0000256" key="3">
    <source>
        <dbReference type="ARBA" id="ARBA00022574"/>
    </source>
</evidence>
<feature type="region of interest" description="Disordered" evidence="13">
    <location>
        <begin position="435"/>
        <end position="463"/>
    </location>
</feature>
<keyword evidence="7" id="KW-0206">Cytoskeleton</keyword>
<feature type="compositionally biased region" description="Basic residues" evidence="13">
    <location>
        <begin position="96"/>
        <end position="106"/>
    </location>
</feature>
<dbReference type="GO" id="GO:0003341">
    <property type="term" value="P:cilium movement"/>
    <property type="evidence" value="ECO:0007669"/>
    <property type="project" value="TreeGrafter"/>
</dbReference>
<feature type="compositionally biased region" description="Basic and acidic residues" evidence="13">
    <location>
        <begin position="1081"/>
        <end position="1092"/>
    </location>
</feature>
<dbReference type="STRING" id="1094619.G4ZEG1"/>
<dbReference type="AlphaFoldDB" id="G4ZEG1"/>
<dbReference type="Gene3D" id="2.130.10.10">
    <property type="entry name" value="YVTN repeat-like/Quinoprotein amine dehydrogenase"/>
    <property type="match status" value="2"/>
</dbReference>
<dbReference type="InterPro" id="IPR036322">
    <property type="entry name" value="WD40_repeat_dom_sf"/>
</dbReference>